<name>A0A9P7DLU2_9AGAM</name>
<feature type="compositionally biased region" description="Polar residues" evidence="1">
    <location>
        <begin position="482"/>
        <end position="499"/>
    </location>
</feature>
<feature type="region of interest" description="Disordered" evidence="1">
    <location>
        <begin position="427"/>
        <end position="575"/>
    </location>
</feature>
<dbReference type="Proteomes" id="UP000719766">
    <property type="component" value="Unassembled WGS sequence"/>
</dbReference>
<reference evidence="2" key="1">
    <citation type="journal article" date="2020" name="New Phytol.">
        <title>Comparative genomics reveals dynamic genome evolution in host specialist ectomycorrhizal fungi.</title>
        <authorList>
            <person name="Lofgren L.A."/>
            <person name="Nguyen N.H."/>
            <person name="Vilgalys R."/>
            <person name="Ruytinx J."/>
            <person name="Liao H.L."/>
            <person name="Branco S."/>
            <person name="Kuo A."/>
            <person name="LaButti K."/>
            <person name="Lipzen A."/>
            <person name="Andreopoulos W."/>
            <person name="Pangilinan J."/>
            <person name="Riley R."/>
            <person name="Hundley H."/>
            <person name="Na H."/>
            <person name="Barry K."/>
            <person name="Grigoriev I.V."/>
            <person name="Stajich J.E."/>
            <person name="Kennedy P.G."/>
        </authorList>
    </citation>
    <scope>NUCLEOTIDE SEQUENCE</scope>
    <source>
        <strain evidence="2">S12</strain>
    </source>
</reference>
<evidence type="ECO:0000313" key="2">
    <source>
        <dbReference type="EMBL" id="KAG1798069.1"/>
    </source>
</evidence>
<feature type="region of interest" description="Disordered" evidence="1">
    <location>
        <begin position="125"/>
        <end position="189"/>
    </location>
</feature>
<feature type="region of interest" description="Disordered" evidence="1">
    <location>
        <begin position="236"/>
        <end position="277"/>
    </location>
</feature>
<dbReference type="AlphaFoldDB" id="A0A9P7DLU2"/>
<feature type="compositionally biased region" description="Low complexity" evidence="1">
    <location>
        <begin position="500"/>
        <end position="513"/>
    </location>
</feature>
<sequence length="660" mass="72664">MDPASHLPPSNSHCPKPGCGKHLPAKFKQGGINDGKAYLLCINPTVHSDKYWWIPPHWVHEERSPPLTQGSEVVVGVVGHALVKPKGCLSPFCAIKTIKAACTNRMCKSHCISTGGCISHGFPSTQVPSAHPPPPPSQALPSAHLLPLPSWSTSSNSSTSMHPPPSWSATSTSTSAHPPPTPSQTAYSPSELDSILDEFLSHTAPADSSSSQDGYHYLSDVDRDERDLQAALAQSIADLQPPPPVQAQTMTPKPKKGKTRAAPGSMNSETGRTLEPRLSTQLNDSWLTTHTRREILKTDFQQRAEAKKAHEQRLKGRFLVNYWDQNGIDPVSVTVYKHSAVCSLAEYPDTLQALSAHLGPVDYYDLKLRHWIQDDLNRPLEVATDSQLFIRRRGIDCKGFQDFLQDYVQPTGHNNLRNLTSERRAVRETRKKLGLSVAKDSPSRTSRPGRHYHHGSTDDGSDIDMSLGTSSDSQAPAHWHSSVPSPTTSGLSFTPRQTPSNDSDSDFSSSITSLARRKRFNHHDTDDEDFNSPSPSKAPRLAFSSNQAQHSTPLQVPSTASVGRPNKQASTSTRWPTSMYTIDMSEGFQQIESLEMKQQYRRLEDCFHAVFHAPFTASTYHDAKKRWLRASEEGLLEGAEAAGRTNAGRWSKLAAQVPLK</sequence>
<dbReference type="GeneID" id="64602054"/>
<evidence type="ECO:0000313" key="3">
    <source>
        <dbReference type="Proteomes" id="UP000719766"/>
    </source>
</evidence>
<dbReference type="OrthoDB" id="2676032at2759"/>
<feature type="compositionally biased region" description="Low complexity" evidence="1">
    <location>
        <begin position="139"/>
        <end position="176"/>
    </location>
</feature>
<gene>
    <name evidence="2" type="ORF">HD556DRAFT_1463423</name>
</gene>
<feature type="compositionally biased region" description="Polar residues" evidence="1">
    <location>
        <begin position="543"/>
        <end position="575"/>
    </location>
</feature>
<keyword evidence="3" id="KW-1185">Reference proteome</keyword>
<dbReference type="EMBL" id="JABBWE010000014">
    <property type="protein sequence ID" value="KAG1798069.1"/>
    <property type="molecule type" value="Genomic_DNA"/>
</dbReference>
<dbReference type="RefSeq" id="XP_041162880.1">
    <property type="nucleotide sequence ID" value="XM_041308290.1"/>
</dbReference>
<protein>
    <submittedName>
        <fullName evidence="2">Uncharacterized protein</fullName>
    </submittedName>
</protein>
<accession>A0A9P7DLU2</accession>
<evidence type="ECO:0000256" key="1">
    <source>
        <dbReference type="SAM" id="MobiDB-lite"/>
    </source>
</evidence>
<proteinExistence type="predicted"/>
<comment type="caution">
    <text evidence="2">The sequence shown here is derived from an EMBL/GenBank/DDBJ whole genome shotgun (WGS) entry which is preliminary data.</text>
</comment>
<organism evidence="2 3">
    <name type="scientific">Suillus plorans</name>
    <dbReference type="NCBI Taxonomy" id="116603"/>
    <lineage>
        <taxon>Eukaryota</taxon>
        <taxon>Fungi</taxon>
        <taxon>Dikarya</taxon>
        <taxon>Basidiomycota</taxon>
        <taxon>Agaricomycotina</taxon>
        <taxon>Agaricomycetes</taxon>
        <taxon>Agaricomycetidae</taxon>
        <taxon>Boletales</taxon>
        <taxon>Suillineae</taxon>
        <taxon>Suillaceae</taxon>
        <taxon>Suillus</taxon>
    </lineage>
</organism>